<dbReference type="PANTHER" id="PTHR36504:SF1">
    <property type="entry name" value="LIPOPOLYSACCHARIDE EXPORT SYSTEM PROTEIN LPTA"/>
    <property type="match status" value="1"/>
</dbReference>
<evidence type="ECO:0000313" key="6">
    <source>
        <dbReference type="EMBL" id="ABK17754.1"/>
    </source>
</evidence>
<dbReference type="InterPro" id="IPR014340">
    <property type="entry name" value="LptA"/>
</dbReference>
<keyword evidence="7" id="KW-1185">Reference proteome</keyword>
<sequence length="199" mass="22173" precursor="true">MMAIMKNRLRRETLVLLVLVLVGLCLPREAVSAEKRKKPAETKQGTPAGERLMKSDSPLHIASDRMEVRQRDRTIVFQGHVVVRQDDLTITGNQLKVTAARVDPSIRNDQSAIVEKIDRIEVEGGVKITQREKQATADKAVYYHQEQKIVLLGNPVVSQGLDKVQGRLITLYIAEGKSVVEGGEQTPVQALLHPSRKEP</sequence>
<dbReference type="RefSeq" id="WP_011698923.1">
    <property type="nucleotide sequence ID" value="NC_008554.1"/>
</dbReference>
<evidence type="ECO:0000256" key="2">
    <source>
        <dbReference type="ARBA" id="ARBA00022729"/>
    </source>
</evidence>
<proteinExistence type="predicted"/>
<dbReference type="AlphaFoldDB" id="A0LK02"/>
<dbReference type="HOGENOM" id="CLU_095993_7_1_7"/>
<dbReference type="OrthoDB" id="9782597at2"/>
<dbReference type="InParanoid" id="A0LK02"/>
<evidence type="ECO:0000313" key="7">
    <source>
        <dbReference type="Proteomes" id="UP000001784"/>
    </source>
</evidence>
<keyword evidence="3" id="KW-0574">Periplasm</keyword>
<dbReference type="eggNOG" id="COG1934">
    <property type="taxonomic scope" value="Bacteria"/>
</dbReference>
<organism evidence="6 7">
    <name type="scientific">Syntrophobacter fumaroxidans (strain DSM 10017 / MPOB)</name>
    <dbReference type="NCBI Taxonomy" id="335543"/>
    <lineage>
        <taxon>Bacteria</taxon>
        <taxon>Pseudomonadati</taxon>
        <taxon>Thermodesulfobacteriota</taxon>
        <taxon>Syntrophobacteria</taxon>
        <taxon>Syntrophobacterales</taxon>
        <taxon>Syntrophobacteraceae</taxon>
        <taxon>Syntrophobacter</taxon>
    </lineage>
</organism>
<dbReference type="InterPro" id="IPR005653">
    <property type="entry name" value="OstA-like_N"/>
</dbReference>
<dbReference type="PANTHER" id="PTHR36504">
    <property type="entry name" value="LIPOPOLYSACCHARIDE EXPORT SYSTEM PROTEIN LPTA"/>
    <property type="match status" value="1"/>
</dbReference>
<evidence type="ECO:0000259" key="5">
    <source>
        <dbReference type="Pfam" id="PF03968"/>
    </source>
</evidence>
<name>A0LK02_SYNFM</name>
<gene>
    <name evidence="6" type="ordered locus">Sfum_2071</name>
</gene>
<dbReference type="Gene3D" id="2.60.450.10">
    <property type="entry name" value="Lipopolysaccharide (LPS) transport protein A like domain"/>
    <property type="match status" value="1"/>
</dbReference>
<dbReference type="GO" id="GO:0009279">
    <property type="term" value="C:cell outer membrane"/>
    <property type="evidence" value="ECO:0007669"/>
    <property type="project" value="TreeGrafter"/>
</dbReference>
<dbReference type="Pfam" id="PF03968">
    <property type="entry name" value="LptD_N"/>
    <property type="match status" value="1"/>
</dbReference>
<evidence type="ECO:0000256" key="4">
    <source>
        <dbReference type="SAM" id="MobiDB-lite"/>
    </source>
</evidence>
<dbReference type="NCBIfam" id="TIGR03002">
    <property type="entry name" value="outer_YhbN_LptA"/>
    <property type="match status" value="1"/>
</dbReference>
<accession>A0LK02</accession>
<dbReference type="KEGG" id="sfu:Sfum_2071"/>
<dbReference type="GO" id="GO:0001530">
    <property type="term" value="F:lipopolysaccharide binding"/>
    <property type="evidence" value="ECO:0007669"/>
    <property type="project" value="InterPro"/>
</dbReference>
<dbReference type="GO" id="GO:0030288">
    <property type="term" value="C:outer membrane-bounded periplasmic space"/>
    <property type="evidence" value="ECO:0007669"/>
    <property type="project" value="TreeGrafter"/>
</dbReference>
<dbReference type="InterPro" id="IPR052037">
    <property type="entry name" value="LPS_export_LptA"/>
</dbReference>
<evidence type="ECO:0000256" key="1">
    <source>
        <dbReference type="ARBA" id="ARBA00022448"/>
    </source>
</evidence>
<reference evidence="6 7" key="1">
    <citation type="submission" date="2006-10" db="EMBL/GenBank/DDBJ databases">
        <title>Complete sequence of Syntrophobacter fumaroxidans MPOB.</title>
        <authorList>
            <consortium name="US DOE Joint Genome Institute"/>
            <person name="Copeland A."/>
            <person name="Lucas S."/>
            <person name="Lapidus A."/>
            <person name="Barry K."/>
            <person name="Detter J.C."/>
            <person name="Glavina del Rio T."/>
            <person name="Hammon N."/>
            <person name="Israni S."/>
            <person name="Pitluck S."/>
            <person name="Goltsman E.G."/>
            <person name="Martinez M."/>
            <person name="Schmutz J."/>
            <person name="Larimer F."/>
            <person name="Land M."/>
            <person name="Hauser L."/>
            <person name="Kyrpides N."/>
            <person name="Kim E."/>
            <person name="Boone D.R."/>
            <person name="Brockman F."/>
            <person name="Culley D."/>
            <person name="Ferry J."/>
            <person name="Gunsalus R."/>
            <person name="McInerney M.J."/>
            <person name="Morrison M."/>
            <person name="Plugge C."/>
            <person name="Rohlin L."/>
            <person name="Scholten J."/>
            <person name="Sieber J."/>
            <person name="Stams A.J.M."/>
            <person name="Worm P."/>
            <person name="Henstra A.M."/>
            <person name="Richardson P."/>
        </authorList>
    </citation>
    <scope>NUCLEOTIDE SEQUENCE [LARGE SCALE GENOMIC DNA]</scope>
    <source>
        <strain evidence="7">DSM 10017 / MPOB</strain>
    </source>
</reference>
<dbReference type="EMBL" id="CP000478">
    <property type="protein sequence ID" value="ABK17754.1"/>
    <property type="molecule type" value="Genomic_DNA"/>
</dbReference>
<dbReference type="FunCoup" id="A0LK02">
    <property type="interactions" value="35"/>
</dbReference>
<dbReference type="GO" id="GO:0015920">
    <property type="term" value="P:lipopolysaccharide transport"/>
    <property type="evidence" value="ECO:0007669"/>
    <property type="project" value="InterPro"/>
</dbReference>
<feature type="domain" description="Organic solvent tolerance-like N-terminal" evidence="5">
    <location>
        <begin position="60"/>
        <end position="176"/>
    </location>
</feature>
<keyword evidence="1" id="KW-0813">Transport</keyword>
<evidence type="ECO:0000256" key="3">
    <source>
        <dbReference type="ARBA" id="ARBA00022764"/>
    </source>
</evidence>
<dbReference type="GO" id="GO:0017089">
    <property type="term" value="F:glycolipid transfer activity"/>
    <property type="evidence" value="ECO:0007669"/>
    <property type="project" value="TreeGrafter"/>
</dbReference>
<dbReference type="STRING" id="335543.Sfum_2071"/>
<protein>
    <submittedName>
        <fullName evidence="6">OstA family protein</fullName>
    </submittedName>
</protein>
<dbReference type="Proteomes" id="UP000001784">
    <property type="component" value="Chromosome"/>
</dbReference>
<feature type="region of interest" description="Disordered" evidence="4">
    <location>
        <begin position="33"/>
        <end position="59"/>
    </location>
</feature>
<keyword evidence="2" id="KW-0732">Signal</keyword>